<name>A0ABV0K8P7_9CYAN</name>
<evidence type="ECO:0000256" key="6">
    <source>
        <dbReference type="ARBA" id="ARBA00023136"/>
    </source>
</evidence>
<evidence type="ECO:0000256" key="7">
    <source>
        <dbReference type="SAM" id="Coils"/>
    </source>
</evidence>
<feature type="transmembrane region" description="Helical" evidence="9">
    <location>
        <begin position="60"/>
        <end position="84"/>
    </location>
</feature>
<evidence type="ECO:0000256" key="8">
    <source>
        <dbReference type="SAM" id="MobiDB-lite"/>
    </source>
</evidence>
<evidence type="ECO:0000313" key="12">
    <source>
        <dbReference type="EMBL" id="MEP0949149.1"/>
    </source>
</evidence>
<evidence type="ECO:0000256" key="4">
    <source>
        <dbReference type="ARBA" id="ARBA00022840"/>
    </source>
</evidence>
<reference evidence="12 13" key="1">
    <citation type="submission" date="2022-04" db="EMBL/GenBank/DDBJ databases">
        <title>Positive selection, recombination, and allopatry shape intraspecific diversity of widespread and dominant cyanobacteria.</title>
        <authorList>
            <person name="Wei J."/>
            <person name="Shu W."/>
            <person name="Hu C."/>
        </authorList>
    </citation>
    <scope>NUCLEOTIDE SEQUENCE [LARGE SCALE GENOMIC DNA]</scope>
    <source>
        <strain evidence="12 13">DQ-A4</strain>
    </source>
</reference>
<dbReference type="PROSITE" id="PS50929">
    <property type="entry name" value="ABC_TM1F"/>
    <property type="match status" value="1"/>
</dbReference>
<keyword evidence="6 9" id="KW-0472">Membrane</keyword>
<dbReference type="RefSeq" id="WP_242021188.1">
    <property type="nucleotide sequence ID" value="NZ_JAMPKX010000010.1"/>
</dbReference>
<keyword evidence="3" id="KW-0547">Nucleotide-binding</keyword>
<feature type="transmembrane region" description="Helical" evidence="9">
    <location>
        <begin position="138"/>
        <end position="157"/>
    </location>
</feature>
<keyword evidence="5 9" id="KW-1133">Transmembrane helix</keyword>
<dbReference type="InterPro" id="IPR039421">
    <property type="entry name" value="Type_1_exporter"/>
</dbReference>
<dbReference type="SUPFAM" id="SSF90123">
    <property type="entry name" value="ABC transporter transmembrane region"/>
    <property type="match status" value="1"/>
</dbReference>
<dbReference type="Gene3D" id="1.20.1560.10">
    <property type="entry name" value="ABC transporter type 1, transmembrane domain"/>
    <property type="match status" value="1"/>
</dbReference>
<dbReference type="Pfam" id="PF00664">
    <property type="entry name" value="ABC_membrane"/>
    <property type="match status" value="1"/>
</dbReference>
<dbReference type="InterPro" id="IPR011527">
    <property type="entry name" value="ABC1_TM_dom"/>
</dbReference>
<evidence type="ECO:0000256" key="5">
    <source>
        <dbReference type="ARBA" id="ARBA00022989"/>
    </source>
</evidence>
<feature type="coiled-coil region" evidence="7">
    <location>
        <begin position="287"/>
        <end position="317"/>
    </location>
</feature>
<feature type="domain" description="ABC transmembrane type-1" evidence="11">
    <location>
        <begin position="24"/>
        <end position="306"/>
    </location>
</feature>
<comment type="caution">
    <text evidence="12">The sequence shown here is derived from an EMBL/GenBank/DDBJ whole genome shotgun (WGS) entry which is preliminary data.</text>
</comment>
<evidence type="ECO:0000256" key="9">
    <source>
        <dbReference type="SAM" id="Phobius"/>
    </source>
</evidence>
<dbReference type="Pfam" id="PF00005">
    <property type="entry name" value="ABC_tran"/>
    <property type="match status" value="1"/>
</dbReference>
<protein>
    <submittedName>
        <fullName evidence="12">ABC transporter ATP-binding protein/permease</fullName>
    </submittedName>
</protein>
<organism evidence="12 13">
    <name type="scientific">Leptolyngbya subtilissima DQ-A4</name>
    <dbReference type="NCBI Taxonomy" id="2933933"/>
    <lineage>
        <taxon>Bacteria</taxon>
        <taxon>Bacillati</taxon>
        <taxon>Cyanobacteriota</taxon>
        <taxon>Cyanophyceae</taxon>
        <taxon>Leptolyngbyales</taxon>
        <taxon>Leptolyngbyaceae</taxon>
        <taxon>Leptolyngbya group</taxon>
        <taxon>Leptolyngbya</taxon>
    </lineage>
</organism>
<proteinExistence type="predicted"/>
<dbReference type="EMBL" id="JAMPKX010000010">
    <property type="protein sequence ID" value="MEP0949149.1"/>
    <property type="molecule type" value="Genomic_DNA"/>
</dbReference>
<keyword evidence="4 12" id="KW-0067">ATP-binding</keyword>
<comment type="subcellular location">
    <subcellularLocation>
        <location evidence="1">Cell membrane</location>
        <topology evidence="1">Multi-pass membrane protein</topology>
    </subcellularLocation>
</comment>
<keyword evidence="13" id="KW-1185">Reference proteome</keyword>
<dbReference type="Proteomes" id="UP001482513">
    <property type="component" value="Unassembled WGS sequence"/>
</dbReference>
<feature type="transmembrane region" description="Helical" evidence="9">
    <location>
        <begin position="22"/>
        <end position="39"/>
    </location>
</feature>
<dbReference type="Gene3D" id="3.40.50.300">
    <property type="entry name" value="P-loop containing nucleotide triphosphate hydrolases"/>
    <property type="match status" value="1"/>
</dbReference>
<dbReference type="InterPro" id="IPR036640">
    <property type="entry name" value="ABC1_TM_sf"/>
</dbReference>
<dbReference type="SUPFAM" id="SSF52540">
    <property type="entry name" value="P-loop containing nucleoside triphosphate hydrolases"/>
    <property type="match status" value="1"/>
</dbReference>
<evidence type="ECO:0000256" key="1">
    <source>
        <dbReference type="ARBA" id="ARBA00004651"/>
    </source>
</evidence>
<evidence type="ECO:0000256" key="3">
    <source>
        <dbReference type="ARBA" id="ARBA00022741"/>
    </source>
</evidence>
<dbReference type="CDD" id="cd07346">
    <property type="entry name" value="ABC_6TM_exporters"/>
    <property type="match status" value="1"/>
</dbReference>
<sequence length="639" mass="70163">MGAAAQGYRTILATYLKPQRGRFWGLAIALLGGIGLQLLNPQILRYFIDTAIAGRQQRSLVLAAGAFMAIAILQQGLAIATTYFSETIAWRATNTLRLDLARHAMDLDLAFHKAHTPGELVERVDGDVDALSRFFSQFVLQVVGNGLLVVGVLFMVWREDWRAGVTLSLFALVAFGVLGSLQTLAVGPWGTYRQISAEFYGFVAEHLSGLEDIRANGAVGYVMDRFYKILRRWLAAFHQARFTSTLLWGSTVGLFTVGNAIALAVGAYLWSQSAITIGTVYLLFYYATLLQDPIERIREELEQLQQAQASIQRIQDLLGHQTQVSPGGQGVLPTGALSVELEEVWFGYEEVGEWERGRVGEWMGERVDGWASGSIDESTTETDKADKPHPPIYPSTRLPTYSLTHPPTYPPTLQSLTLHLPAGQTLGLLGKTGSGKSTLARLLLRLYDIQRGQICLGGVNIAQVPLRELPHHVGFVTQDVQLFQTSVRNNLTFFNAHIGDRAILQTLEDLGLMPWLEALPQGLDTELGADSGGLSAGQAQLLAFARVFLKDPGLVVLDEASSRLDPLTEQLIERAVDRLLVNRTGIIIAHRLKTVERADQILILEQGQAVEYGDRITLAQDPNSRFAQLLRLGTVAGSI</sequence>
<dbReference type="PROSITE" id="PS00211">
    <property type="entry name" value="ABC_TRANSPORTER_1"/>
    <property type="match status" value="1"/>
</dbReference>
<dbReference type="InterPro" id="IPR027417">
    <property type="entry name" value="P-loop_NTPase"/>
</dbReference>
<evidence type="ECO:0000259" key="10">
    <source>
        <dbReference type="PROSITE" id="PS50893"/>
    </source>
</evidence>
<evidence type="ECO:0000256" key="2">
    <source>
        <dbReference type="ARBA" id="ARBA00022692"/>
    </source>
</evidence>
<dbReference type="InterPro" id="IPR017871">
    <property type="entry name" value="ABC_transporter-like_CS"/>
</dbReference>
<keyword evidence="2 9" id="KW-0812">Transmembrane</keyword>
<dbReference type="PANTHER" id="PTHR43394:SF1">
    <property type="entry name" value="ATP-BINDING CASSETTE SUB-FAMILY B MEMBER 10, MITOCHONDRIAL"/>
    <property type="match status" value="1"/>
</dbReference>
<gene>
    <name evidence="12" type="ORF">NC992_19880</name>
</gene>
<dbReference type="GO" id="GO:0005524">
    <property type="term" value="F:ATP binding"/>
    <property type="evidence" value="ECO:0007669"/>
    <property type="project" value="UniProtKB-KW"/>
</dbReference>
<dbReference type="PROSITE" id="PS50893">
    <property type="entry name" value="ABC_TRANSPORTER_2"/>
    <property type="match status" value="1"/>
</dbReference>
<keyword evidence="7" id="KW-0175">Coiled coil</keyword>
<feature type="domain" description="ABC transporter" evidence="10">
    <location>
        <begin position="398"/>
        <end position="631"/>
    </location>
</feature>
<dbReference type="InterPro" id="IPR003439">
    <property type="entry name" value="ABC_transporter-like_ATP-bd"/>
</dbReference>
<dbReference type="InterPro" id="IPR003593">
    <property type="entry name" value="AAA+_ATPase"/>
</dbReference>
<feature type="transmembrane region" description="Helical" evidence="9">
    <location>
        <begin position="169"/>
        <end position="190"/>
    </location>
</feature>
<dbReference type="PANTHER" id="PTHR43394">
    <property type="entry name" value="ATP-DEPENDENT PERMEASE MDL1, MITOCHONDRIAL"/>
    <property type="match status" value="1"/>
</dbReference>
<evidence type="ECO:0000313" key="13">
    <source>
        <dbReference type="Proteomes" id="UP001482513"/>
    </source>
</evidence>
<accession>A0ABV0K8P7</accession>
<dbReference type="SMART" id="SM00382">
    <property type="entry name" value="AAA"/>
    <property type="match status" value="1"/>
</dbReference>
<feature type="region of interest" description="Disordered" evidence="8">
    <location>
        <begin position="371"/>
        <end position="401"/>
    </location>
</feature>
<feature type="transmembrane region" description="Helical" evidence="9">
    <location>
        <begin position="246"/>
        <end position="270"/>
    </location>
</feature>
<evidence type="ECO:0000259" key="11">
    <source>
        <dbReference type="PROSITE" id="PS50929"/>
    </source>
</evidence>